<dbReference type="InterPro" id="IPR055439">
    <property type="entry name" value="Beta-prop_EML_1st"/>
</dbReference>
<dbReference type="Pfam" id="PF23409">
    <property type="entry name" value="Beta-prop_EML"/>
    <property type="match status" value="1"/>
</dbReference>
<feature type="compositionally biased region" description="Gly residues" evidence="14">
    <location>
        <begin position="282"/>
        <end position="291"/>
    </location>
</feature>
<keyword evidence="6 13" id="KW-0175">Coiled coil</keyword>
<feature type="compositionally biased region" description="Basic and acidic residues" evidence="14">
    <location>
        <begin position="395"/>
        <end position="410"/>
    </location>
</feature>
<evidence type="ECO:0000256" key="12">
    <source>
        <dbReference type="ARBA" id="ARBA00074727"/>
    </source>
</evidence>
<keyword evidence="9" id="KW-0966">Cell projection</keyword>
<feature type="compositionally biased region" description="Basic and acidic residues" evidence="14">
    <location>
        <begin position="210"/>
        <end position="229"/>
    </location>
</feature>
<evidence type="ECO:0000256" key="5">
    <source>
        <dbReference type="ARBA" id="ARBA00022846"/>
    </source>
</evidence>
<feature type="coiled-coil region" evidence="13">
    <location>
        <begin position="2206"/>
        <end position="2319"/>
    </location>
</feature>
<keyword evidence="17" id="KW-1185">Reference proteome</keyword>
<feature type="region of interest" description="Disordered" evidence="14">
    <location>
        <begin position="2059"/>
        <end position="2100"/>
    </location>
</feature>
<evidence type="ECO:0000313" key="16">
    <source>
        <dbReference type="EMBL" id="CAH3119828.1"/>
    </source>
</evidence>
<dbReference type="Pfam" id="PF25828">
    <property type="entry name" value="CC_Cfap43"/>
    <property type="match status" value="1"/>
</dbReference>
<evidence type="ECO:0000256" key="4">
    <source>
        <dbReference type="ARBA" id="ARBA00022737"/>
    </source>
</evidence>
<feature type="region of interest" description="Disordered" evidence="14">
    <location>
        <begin position="1"/>
        <end position="637"/>
    </location>
</feature>
<feature type="compositionally biased region" description="Polar residues" evidence="14">
    <location>
        <begin position="1853"/>
        <end position="1877"/>
    </location>
</feature>
<feature type="coiled-coil region" evidence="13">
    <location>
        <begin position="1469"/>
        <end position="1510"/>
    </location>
</feature>
<dbReference type="SMART" id="SM00320">
    <property type="entry name" value="WD40"/>
    <property type="match status" value="8"/>
</dbReference>
<evidence type="ECO:0000256" key="1">
    <source>
        <dbReference type="ARBA" id="ARBA00004611"/>
    </source>
</evidence>
<comment type="similarity">
    <text evidence="11">Belongs to the CFAP44 family.</text>
</comment>
<feature type="region of interest" description="Disordered" evidence="14">
    <location>
        <begin position="1316"/>
        <end position="1342"/>
    </location>
</feature>
<keyword evidence="3" id="KW-0853">WD repeat</keyword>
<dbReference type="Proteomes" id="UP001159428">
    <property type="component" value="Unassembled WGS sequence"/>
</dbReference>
<evidence type="ECO:0000259" key="15">
    <source>
        <dbReference type="Pfam" id="PF23409"/>
    </source>
</evidence>
<name>A0AAU9WN35_9CNID</name>
<feature type="compositionally biased region" description="Basic and acidic residues" evidence="14">
    <location>
        <begin position="418"/>
        <end position="433"/>
    </location>
</feature>
<feature type="region of interest" description="Disordered" evidence="14">
    <location>
        <begin position="1839"/>
        <end position="1902"/>
    </location>
</feature>
<dbReference type="GO" id="GO:0060285">
    <property type="term" value="P:cilium-dependent cell motility"/>
    <property type="evidence" value="ECO:0007669"/>
    <property type="project" value="UniProtKB-ARBA"/>
</dbReference>
<dbReference type="Gene3D" id="2.130.10.10">
    <property type="entry name" value="YVTN repeat-like/Quinoprotein amine dehydrogenase"/>
    <property type="match status" value="3"/>
</dbReference>
<feature type="compositionally biased region" description="Low complexity" evidence="14">
    <location>
        <begin position="199"/>
        <end position="209"/>
    </location>
</feature>
<dbReference type="InterPro" id="IPR001680">
    <property type="entry name" value="WD40_rpt"/>
</dbReference>
<sequence>MSDNPENTDPKAQEREDGTKSRTLKDATHKLKAEALRRYQLGDVEYDSEGAKTDGGRQGSSSDKNVGDTEKDGEKIDSENPDSPSKGKDDDLNGDNANDEESREDESFGGDSSKPNEGNALEDSVHSNNMKSDKENVQRSEISENGGGETSTDVKDKDINNGNDSVREGEIANEISKPQSEDTSRVSNSQDKPVHVRGSRPGSASSRPGSGKERPTSESEGFKKGEEGYQKPSSRPGSRDGNRSRPGSGADKRAKDEEQNQQLASGRDGSGIGRRSRPQSGDKGGVAGQGSGDVTQDGSTVESPGDAITQKDGALISDEIVQTADGLSQSKTNGGEIKEGGMAARDDASLVKINEGVSQTEGKDLTEQGQGHHSDKSVSENVTADNNTETVSEENSSKSKQTGDHDKISDDVSPPTSEEAKSKDVGEDSKQNHDSLSNNKQDPAVAEGNKEENEGENSKESKGDKKKAESSDGGGQVNAESDGKEDSSGAMQTDDSSKDSKELIVRTDKGELSTEPGEGKKEQEDDAGKSELEEGESRKAIKRADQEGGDEGHTGESSDAKVKEEGKEGDTTTGEADEMKKDESDKKKKKKKAKKEGEEKQESLEEDGEEKGDGTGKGDGEAQPGEPKQTVPGDTEEEAERILPDDFYYDFDELVSKAFSTEGIPSALLSFYHSFGFECTKRSNLHVLDENCVLFSAGNSVEILNLKTQEQTHIRTSGGGGIGAVAVHPSRKYFAVAEKGVKPNINIFEYPSLKLHRILRDGTEEAYAHLDFSPKGDKLASVGSAPDYMLTVWDWRNEQVILRSKAFSQDIYKVAFSPEDEGHLCTSGSGHIRFWTMASTFTGLKLQGQIGKFGAKEISDIEGFVELPDGKVLSGSEWGNMLLWDGGLIKVEISKKGRKPCHVGMIEQFFMDEGELMTIGADGFVKVWDFESIDNADTTEEGQLFEMDPMYELKVGTDVKLMSMVKAVNTEAPIWYAQDATGGIWKLDLSFTHTSHAPERMYYYHAGPITGLETSPVAHFVATIGVDHTVRVYDYLSKAPMCQTKYNSGGSSLLWVPKVVDTKGTKLLAGFADGVVRLLALNKVDPSQLRTKKSKQKYELNLEQVFKPHTKAVTVLTIDEQGEILATGSDDCTVFFFTVAETYKPIGFIETASPVVSMEWSNEPKAPKSVLISCKDGTVLHVEAPDPGKYDTSKTFHLPLTNLKTKEYHFKSVKDKLRKAEEEAQKAKEEEENRKKKEAERARRRARGLEEEEEQEEEKKEDEQDGEEQKEEEENEEEQRKEPGEIIKGFYHGKTEKFWISMGGWDAGYMYQCEFDDGKKPPPAEGQEDTRDEPVKSIPVDNSNDTPIRSVWFSHSGKFLLFGMDDGVLRIHPLDGSNDFENFSNFWALNVHDNHHGGIRHIKTSFDDKYVFTAGMDGNFFVFRFMDKAVKGLKVSHKVSIPSAKKLIGEEGEEIVKKIDDIDDPNHYSIELEKQKAEHDRLVKLAEEKKQNIRRKIGNLRRAFKELMTRNQKLPPHVQITTDEFEIDPDLVTEQKAEVDNKIELVRKEMAWEAEKKSIGLKKLQKRFKDEVECDRIVLRAFLTPHLVTAFRAAKPDYLHQLLQEAGGTRGGEGTDGGVSGRKSFSSAAQKAAQMKRRSTQDKITANQQQQQQQQAPVSQGQLGSKVANALAKAEARRQKRLARQAEWDELYRSKPDEGYEDPKDLAAIKEARENMGDYKLKTAKDYVVPESQRVNAEKKRIQLLNLLDQIHHYKFEFNHSFLALRDKKIKIIKELKEVVAQLEEVQRKIDPYSRRTIPKIPEMMPDECPEKRLEYTREQLLEFKKQMVEKVHQGEQGGGFGGFGGFGGGGTETSKLAPTSKPGTQQRDRSTSSVSVHSLGRPKSSLSTLTDKETPEPALEDISEDPSVLEQEMQYEEQIRLQYEQDILIDKITSTLEKFDADLRYLRHDKMHLEVAVKCADLRQVTLFEEFMLLKEFEKRENSFANKVNTKLSEKEEMQEKVEDCQLKLDSKKQDIEKLQEQEKALYTTFTAALGENNKFESFLTRVFKKKIKRAKKKTQAEEGSDEESEDEDSDEDLSSSDEEDSDAEELDDSVCPPGCDQALFDQVCQLRERRLDLEEELAEEKKTSESLKKESDALVKKAKIIDGALKTAEADLEAFQREKQQKLNELDVVVVLRFHQIQYMINSVLPQDLSQCLVFNSPGLVRLQHRIKELEKEKAEQKRLYREHRQTHVQLIRDKKVQENRIGELEEKVRNMLMLKFGRLVDLEKLETVTVNRTVEELKEKLRQQESKSAAEIAKWNSKIDSYKGKVTQLTRENTQRLDTFTVLLQEKKELEQMLNSRQKSLGTEFTGSRKADIRERQRLVQLVQLQAQEIDALKDEITLLSRKGGHILPPAQPPLPPGQTPIPNQ</sequence>
<evidence type="ECO:0000256" key="6">
    <source>
        <dbReference type="ARBA" id="ARBA00023054"/>
    </source>
</evidence>
<gene>
    <name evidence="16" type="ORF">PMEA_00008517</name>
</gene>
<evidence type="ECO:0000256" key="2">
    <source>
        <dbReference type="ARBA" id="ARBA00022490"/>
    </source>
</evidence>
<protein>
    <recommendedName>
        <fullName evidence="12">Cilia- and flagella-associated protein 44</fullName>
    </recommendedName>
</protein>
<dbReference type="InterPro" id="IPR015943">
    <property type="entry name" value="WD40/YVTN_repeat-like_dom_sf"/>
</dbReference>
<comment type="subcellular location">
    <subcellularLocation>
        <location evidence="1">Cytoplasm</location>
        <location evidence="1">Cytoskeleton</location>
        <location evidence="1">Flagellum axoneme</location>
    </subcellularLocation>
</comment>
<feature type="coiled-coil region" evidence="13">
    <location>
        <begin position="2363"/>
        <end position="2390"/>
    </location>
</feature>
<feature type="compositionally biased region" description="Acidic residues" evidence="14">
    <location>
        <begin position="2064"/>
        <end position="2094"/>
    </location>
</feature>
<feature type="compositionally biased region" description="Gly residues" evidence="14">
    <location>
        <begin position="1839"/>
        <end position="1852"/>
    </location>
</feature>
<dbReference type="SUPFAM" id="SSF50998">
    <property type="entry name" value="Quinoprotein alcohol dehydrogenase-like"/>
    <property type="match status" value="1"/>
</dbReference>
<reference evidence="16 17" key="1">
    <citation type="submission" date="2022-05" db="EMBL/GenBank/DDBJ databases">
        <authorList>
            <consortium name="Genoscope - CEA"/>
            <person name="William W."/>
        </authorList>
    </citation>
    <scope>NUCLEOTIDE SEQUENCE [LARGE SCALE GENOMIC DNA]</scope>
</reference>
<feature type="region of interest" description="Disordered" evidence="14">
    <location>
        <begin position="1224"/>
        <end position="1287"/>
    </location>
</feature>
<feature type="compositionally biased region" description="Basic and acidic residues" evidence="14">
    <location>
        <begin position="131"/>
        <end position="142"/>
    </location>
</feature>
<dbReference type="FunFam" id="2.130.10.10:FF:000401">
    <property type="entry name" value="Cilia- and flagella-associated protein 44"/>
    <property type="match status" value="1"/>
</dbReference>
<feature type="coiled-coil region" evidence="13">
    <location>
        <begin position="2116"/>
        <end position="2171"/>
    </location>
</feature>
<dbReference type="PANTHER" id="PTHR14885">
    <property type="entry name" value="CILIA- AND FLAGELLA-ASSOCIATED PROTEIN 43-RELATED"/>
    <property type="match status" value="1"/>
</dbReference>
<keyword evidence="4" id="KW-0677">Repeat</keyword>
<feature type="compositionally biased region" description="Basic and acidic residues" evidence="14">
    <location>
        <begin position="65"/>
        <end position="78"/>
    </location>
</feature>
<evidence type="ECO:0000256" key="3">
    <source>
        <dbReference type="ARBA" id="ARBA00022574"/>
    </source>
</evidence>
<evidence type="ECO:0000256" key="11">
    <source>
        <dbReference type="ARBA" id="ARBA00060934"/>
    </source>
</evidence>
<comment type="caution">
    <text evidence="16">The sequence shown here is derived from an EMBL/GenBank/DDBJ whole genome shotgun (WGS) entry which is preliminary data.</text>
</comment>
<feature type="compositionally biased region" description="Pro residues" evidence="14">
    <location>
        <begin position="2397"/>
        <end position="2412"/>
    </location>
</feature>
<evidence type="ECO:0000313" key="17">
    <source>
        <dbReference type="Proteomes" id="UP001159428"/>
    </source>
</evidence>
<feature type="compositionally biased region" description="Polar residues" evidence="14">
    <location>
        <begin position="379"/>
        <end position="394"/>
    </location>
</feature>
<keyword evidence="7" id="KW-0969">Cilium</keyword>
<feature type="compositionally biased region" description="Basic and acidic residues" evidence="14">
    <location>
        <begin position="152"/>
        <end position="170"/>
    </location>
</feature>
<feature type="region of interest" description="Disordered" evidence="14">
    <location>
        <begin position="1607"/>
        <end position="1665"/>
    </location>
</feature>
<evidence type="ECO:0000256" key="10">
    <source>
        <dbReference type="ARBA" id="ARBA00055223"/>
    </source>
</evidence>
<feature type="compositionally biased region" description="Basic and acidic residues" evidence="14">
    <location>
        <begin position="1316"/>
        <end position="1335"/>
    </location>
</feature>
<proteinExistence type="inferred from homology"/>
<organism evidence="16 17">
    <name type="scientific">Pocillopora meandrina</name>
    <dbReference type="NCBI Taxonomy" id="46732"/>
    <lineage>
        <taxon>Eukaryota</taxon>
        <taxon>Metazoa</taxon>
        <taxon>Cnidaria</taxon>
        <taxon>Anthozoa</taxon>
        <taxon>Hexacorallia</taxon>
        <taxon>Scleractinia</taxon>
        <taxon>Astrocoeniina</taxon>
        <taxon>Pocilloporidae</taxon>
        <taxon>Pocillopora</taxon>
    </lineage>
</organism>
<keyword evidence="5" id="KW-0282">Flagellum</keyword>
<feature type="compositionally biased region" description="Basic and acidic residues" evidence="14">
    <location>
        <begin position="495"/>
        <end position="570"/>
    </location>
</feature>
<dbReference type="EMBL" id="CALNXJ010000017">
    <property type="protein sequence ID" value="CAH3119828.1"/>
    <property type="molecule type" value="Genomic_DNA"/>
</dbReference>
<feature type="coiled-coil region" evidence="13">
    <location>
        <begin position="1989"/>
        <end position="2030"/>
    </location>
</feature>
<comment type="function">
    <text evidence="10">Flagellar protein involved in sperm flagellum axoneme organization and function.</text>
</comment>
<feature type="region of interest" description="Disordered" evidence="14">
    <location>
        <begin position="2391"/>
        <end position="2412"/>
    </location>
</feature>
<feature type="compositionally biased region" description="Basic and acidic residues" evidence="14">
    <location>
        <begin position="336"/>
        <end position="349"/>
    </location>
</feature>
<feature type="compositionally biased region" description="Polar residues" evidence="14">
    <location>
        <begin position="292"/>
        <end position="302"/>
    </location>
</feature>
<accession>A0AAU9WN35</accession>
<feature type="compositionally biased region" description="Basic and acidic residues" evidence="14">
    <location>
        <begin position="577"/>
        <end position="586"/>
    </location>
</feature>
<feature type="compositionally biased region" description="Basic and acidic residues" evidence="14">
    <location>
        <begin position="448"/>
        <end position="470"/>
    </location>
</feature>
<feature type="compositionally biased region" description="Basic and acidic residues" evidence="14">
    <location>
        <begin position="1224"/>
        <end position="1241"/>
    </location>
</feature>
<feature type="compositionally biased region" description="Basic and acidic residues" evidence="14">
    <location>
        <begin position="361"/>
        <end position="378"/>
    </location>
</feature>
<evidence type="ECO:0000256" key="14">
    <source>
        <dbReference type="SAM" id="MobiDB-lite"/>
    </source>
</evidence>
<dbReference type="PANTHER" id="PTHR14885:SF3">
    <property type="entry name" value="CILIA- AND FLAGELLA-ASSOCIATED PROTEIN 44"/>
    <property type="match status" value="1"/>
</dbReference>
<feature type="compositionally biased region" description="Acidic residues" evidence="14">
    <location>
        <begin position="97"/>
        <end position="108"/>
    </location>
</feature>
<keyword evidence="2" id="KW-0963">Cytoplasm</keyword>
<feature type="compositionally biased region" description="Gly residues" evidence="14">
    <location>
        <begin position="1608"/>
        <end position="1620"/>
    </location>
</feature>
<dbReference type="InterPro" id="IPR011047">
    <property type="entry name" value="Quinoprotein_ADH-like_sf"/>
</dbReference>
<keyword evidence="8" id="KW-0206">Cytoskeleton</keyword>
<feature type="compositionally biased region" description="Basic and acidic residues" evidence="14">
    <location>
        <begin position="611"/>
        <end position="620"/>
    </location>
</feature>
<evidence type="ECO:0000256" key="7">
    <source>
        <dbReference type="ARBA" id="ARBA00023069"/>
    </source>
</evidence>
<evidence type="ECO:0000256" key="8">
    <source>
        <dbReference type="ARBA" id="ARBA00023212"/>
    </source>
</evidence>
<evidence type="ECO:0000256" key="9">
    <source>
        <dbReference type="ARBA" id="ARBA00023273"/>
    </source>
</evidence>
<dbReference type="Pfam" id="PF00400">
    <property type="entry name" value="WD40"/>
    <property type="match status" value="1"/>
</dbReference>
<dbReference type="GO" id="GO:0003341">
    <property type="term" value="P:cilium movement"/>
    <property type="evidence" value="ECO:0007669"/>
    <property type="project" value="UniProtKB-ARBA"/>
</dbReference>
<feature type="compositionally biased region" description="Acidic residues" evidence="14">
    <location>
        <begin position="1263"/>
        <end position="1277"/>
    </location>
</feature>
<feature type="compositionally biased region" description="Basic and acidic residues" evidence="14">
    <location>
        <begin position="8"/>
        <end position="37"/>
    </location>
</feature>
<evidence type="ECO:0000256" key="13">
    <source>
        <dbReference type="SAM" id="Coils"/>
    </source>
</evidence>
<feature type="domain" description="EML-like first beta-propeller" evidence="15">
    <location>
        <begin position="722"/>
        <end position="934"/>
    </location>
</feature>
<feature type="compositionally biased region" description="Low complexity" evidence="14">
    <location>
        <begin position="1621"/>
        <end position="1633"/>
    </location>
</feature>